<feature type="domain" description="Putative Flp pilus-assembly TadG-like N-terminal" evidence="1">
    <location>
        <begin position="22"/>
        <end position="67"/>
    </location>
</feature>
<dbReference type="Proteomes" id="UP000585681">
    <property type="component" value="Unassembled WGS sequence"/>
</dbReference>
<evidence type="ECO:0000313" key="2">
    <source>
        <dbReference type="EMBL" id="MBB4023391.1"/>
    </source>
</evidence>
<keyword evidence="3" id="KW-1185">Reference proteome</keyword>
<evidence type="ECO:0000313" key="3">
    <source>
        <dbReference type="Proteomes" id="UP000585681"/>
    </source>
</evidence>
<gene>
    <name evidence="2" type="ORF">GGR17_003220</name>
</gene>
<evidence type="ECO:0000259" key="1">
    <source>
        <dbReference type="Pfam" id="PF13400"/>
    </source>
</evidence>
<comment type="caution">
    <text evidence="2">The sequence shown here is derived from an EMBL/GenBank/DDBJ whole genome shotgun (WGS) entry which is preliminary data.</text>
</comment>
<reference evidence="2" key="1">
    <citation type="submission" date="2020-08" db="EMBL/GenBank/DDBJ databases">
        <title>Genomic Encyclopedia of Type Strains, Phase IV (KMG-IV): sequencing the most valuable type-strain genomes for metagenomic binning, comparative biology and taxonomic classification.</title>
        <authorList>
            <person name="Goeker M."/>
        </authorList>
    </citation>
    <scope>NUCLEOTIDE SEQUENCE [LARGE SCALE GENOMIC DNA]</scope>
    <source>
        <strain evidence="2">DSM 105040</strain>
    </source>
</reference>
<dbReference type="InterPro" id="IPR028087">
    <property type="entry name" value="Tad_N"/>
</dbReference>
<accession>A0A840CBK8</accession>
<dbReference type="SUPFAM" id="SSF53300">
    <property type="entry name" value="vWA-like"/>
    <property type="match status" value="1"/>
</dbReference>
<dbReference type="AlphaFoldDB" id="A0A840CBK8"/>
<proteinExistence type="predicted"/>
<dbReference type="EMBL" id="JACIEQ010000005">
    <property type="protein sequence ID" value="MBB4023391.1"/>
    <property type="molecule type" value="Genomic_DNA"/>
</dbReference>
<sequence length="570" mass="62931">MLKRARSAWSGRLNRFRRDEDGSMILFGLFLLILMLMASGLAIDTMRAEYTRTTIQNTLDRAVLAAADLNQTEDARSVVIDYFDKAGMAQYLNADSIVVTHSTAAGQLSFRRVSATASTEVDTLFMSMLGVDRIVSGGASTAEEGITDLEISLVVDVSGSMGWSSSSGSTKIYELREAAKDFSYYMQCNPNAERNSNEPCTVEDGKVSISLVPYAEQVTVGSTLLDKLNVSNEHQSSDCVTFSGSEFHVTALDPQVELSRTGHFDPWNSSNYYPSSWTCRTDSWREVKPFMEDHNDVFTAINQLSAGGNTSIDLGMKWGAALLDPTLRPAIQTLTTENSGNGTPVVDAAFAGRPYDYTQEYSMKVVVLMTDGVNTDQHYLKDGYRSGLSEVYRNTDPNYSNHFSIYKAATGKYYYTHDGTWNDFPFGDADGEVVTVTNTSCTWTWWRGYRCTTTTEEQVINQPGAAVQMNYQAVWERFPTDWYAQWSWLEDPVAANGTSTKNARLQDICSAAKQQGVIVYTIGFEVSGDADNVMSQCASTPGHYFPANGSNLAEIFGVIASSINQLRLTQ</sequence>
<dbReference type="RefSeq" id="WP_054539580.1">
    <property type="nucleotide sequence ID" value="NZ_JACIEQ010000005.1"/>
</dbReference>
<dbReference type="InterPro" id="IPR036465">
    <property type="entry name" value="vWFA_dom_sf"/>
</dbReference>
<protein>
    <submittedName>
        <fullName evidence="2">Flp pilus assembly protein TadG</fullName>
    </submittedName>
</protein>
<dbReference type="Gene3D" id="3.40.50.410">
    <property type="entry name" value="von Willebrand factor, type A domain"/>
    <property type="match status" value="1"/>
</dbReference>
<organism evidence="2 3">
    <name type="scientific">Actibacterium naphthalenivorans</name>
    <dbReference type="NCBI Taxonomy" id="1614693"/>
    <lineage>
        <taxon>Bacteria</taxon>
        <taxon>Pseudomonadati</taxon>
        <taxon>Pseudomonadota</taxon>
        <taxon>Alphaproteobacteria</taxon>
        <taxon>Rhodobacterales</taxon>
        <taxon>Roseobacteraceae</taxon>
        <taxon>Actibacterium</taxon>
    </lineage>
</organism>
<name>A0A840CBK8_9RHOB</name>
<dbReference type="Pfam" id="PF13400">
    <property type="entry name" value="Tad"/>
    <property type="match status" value="1"/>
</dbReference>